<dbReference type="Proteomes" id="UP000825799">
    <property type="component" value="Chromosome"/>
</dbReference>
<sequence length="304" mass="32651">MVQNSGTISFLALASFHAVFRTGGIAAAAEHLGVAKSGVSRHVALLEQRLGVKLLEQGGRGVRVTPAGERLAQRVGSILAEIDLLDDFAREESAQVSGQVTIAATPEVGGLVARHLFPQILSRHPGISLVMRPAYAFEDMQDPGIDLAIRVGTFQDDRLVAHKIGAFQRWLVASPGYLGAIRLERASDLQRLECLTFRADHPSATWSVKGPDGRVEEVPVKGRLAVRSFAILRDLVLEGAGISFLPHFMVEDDLAAGRLTRGLKDHASPDVPVYLAFRPGVRKIARVSAVLDDLAQLAPPMLGG</sequence>
<dbReference type="PROSITE" id="PS50931">
    <property type="entry name" value="HTH_LYSR"/>
    <property type="match status" value="1"/>
</dbReference>
<evidence type="ECO:0000256" key="3">
    <source>
        <dbReference type="ARBA" id="ARBA00023125"/>
    </source>
</evidence>
<evidence type="ECO:0000313" key="6">
    <source>
        <dbReference type="EMBL" id="QYO77071.1"/>
    </source>
</evidence>
<dbReference type="InterPro" id="IPR000847">
    <property type="entry name" value="LysR_HTH_N"/>
</dbReference>
<dbReference type="SUPFAM" id="SSF53850">
    <property type="entry name" value="Periplasmic binding protein-like II"/>
    <property type="match status" value="1"/>
</dbReference>
<dbReference type="InterPro" id="IPR005119">
    <property type="entry name" value="LysR_subst-bd"/>
</dbReference>
<dbReference type="SUPFAM" id="SSF46785">
    <property type="entry name" value="Winged helix' DNA-binding domain"/>
    <property type="match status" value="1"/>
</dbReference>
<keyword evidence="3" id="KW-0238">DNA-binding</keyword>
<dbReference type="RefSeq" id="WP_220305533.1">
    <property type="nucleotide sequence ID" value="NZ_CP080590.1"/>
</dbReference>
<evidence type="ECO:0000313" key="7">
    <source>
        <dbReference type="Proteomes" id="UP000825799"/>
    </source>
</evidence>
<evidence type="ECO:0000256" key="4">
    <source>
        <dbReference type="ARBA" id="ARBA00023163"/>
    </source>
</evidence>
<proteinExistence type="inferred from homology"/>
<name>A0ABX8WGD4_9HYPH</name>
<keyword evidence="4" id="KW-0804">Transcription</keyword>
<dbReference type="PANTHER" id="PTHR30537">
    <property type="entry name" value="HTH-TYPE TRANSCRIPTIONAL REGULATOR"/>
    <property type="match status" value="1"/>
</dbReference>
<evidence type="ECO:0000256" key="1">
    <source>
        <dbReference type="ARBA" id="ARBA00009437"/>
    </source>
</evidence>
<protein>
    <submittedName>
        <fullName evidence="6">LysR family transcriptional regulator</fullName>
    </submittedName>
</protein>
<gene>
    <name evidence="6" type="ORF">K1X15_00205</name>
</gene>
<dbReference type="InterPro" id="IPR036388">
    <property type="entry name" value="WH-like_DNA-bd_sf"/>
</dbReference>
<keyword evidence="7" id="KW-1185">Reference proteome</keyword>
<dbReference type="InterPro" id="IPR058163">
    <property type="entry name" value="LysR-type_TF_proteobact-type"/>
</dbReference>
<dbReference type="PANTHER" id="PTHR30537:SF5">
    <property type="entry name" value="HTH-TYPE TRANSCRIPTIONAL ACTIVATOR TTDR-RELATED"/>
    <property type="match status" value="1"/>
</dbReference>
<accession>A0ABX8WGD4</accession>
<dbReference type="Pfam" id="PF03466">
    <property type="entry name" value="LysR_substrate"/>
    <property type="match status" value="1"/>
</dbReference>
<evidence type="ECO:0000259" key="5">
    <source>
        <dbReference type="PROSITE" id="PS50931"/>
    </source>
</evidence>
<evidence type="ECO:0000256" key="2">
    <source>
        <dbReference type="ARBA" id="ARBA00023015"/>
    </source>
</evidence>
<dbReference type="InterPro" id="IPR036390">
    <property type="entry name" value="WH_DNA-bd_sf"/>
</dbReference>
<feature type="domain" description="HTH lysR-type" evidence="5">
    <location>
        <begin position="8"/>
        <end position="65"/>
    </location>
</feature>
<comment type="similarity">
    <text evidence="1">Belongs to the LysR transcriptional regulatory family.</text>
</comment>
<organism evidence="6 7">
    <name type="scientific">Devosia salina</name>
    <dbReference type="NCBI Taxonomy" id="2860336"/>
    <lineage>
        <taxon>Bacteria</taxon>
        <taxon>Pseudomonadati</taxon>
        <taxon>Pseudomonadota</taxon>
        <taxon>Alphaproteobacteria</taxon>
        <taxon>Hyphomicrobiales</taxon>
        <taxon>Devosiaceae</taxon>
        <taxon>Devosia</taxon>
    </lineage>
</organism>
<dbReference type="CDD" id="cd08422">
    <property type="entry name" value="PBP2_CrgA_like"/>
    <property type="match status" value="1"/>
</dbReference>
<dbReference type="Gene3D" id="3.40.190.290">
    <property type="match status" value="1"/>
</dbReference>
<dbReference type="Pfam" id="PF00126">
    <property type="entry name" value="HTH_1"/>
    <property type="match status" value="1"/>
</dbReference>
<reference evidence="6 7" key="1">
    <citation type="submission" date="2021-08" db="EMBL/GenBank/DDBJ databases">
        <title>Devosia salina sp. nov., isolated from the South China Sea sediment.</title>
        <authorList>
            <person name="Zhou Z."/>
        </authorList>
    </citation>
    <scope>NUCLEOTIDE SEQUENCE [LARGE SCALE GENOMIC DNA]</scope>
    <source>
        <strain evidence="6 7">SCS-3</strain>
    </source>
</reference>
<dbReference type="EMBL" id="CP080590">
    <property type="protein sequence ID" value="QYO77071.1"/>
    <property type="molecule type" value="Genomic_DNA"/>
</dbReference>
<keyword evidence="2" id="KW-0805">Transcription regulation</keyword>
<dbReference type="Gene3D" id="1.10.10.10">
    <property type="entry name" value="Winged helix-like DNA-binding domain superfamily/Winged helix DNA-binding domain"/>
    <property type="match status" value="1"/>
</dbReference>